<keyword evidence="7" id="KW-0472">Membrane</keyword>
<dbReference type="Gene3D" id="6.10.140.1430">
    <property type="match status" value="1"/>
</dbReference>
<dbReference type="GO" id="GO:0005886">
    <property type="term" value="C:plasma membrane"/>
    <property type="evidence" value="ECO:0007669"/>
    <property type="project" value="TreeGrafter"/>
</dbReference>
<evidence type="ECO:0000256" key="4">
    <source>
        <dbReference type="ARBA" id="ARBA00022679"/>
    </source>
</evidence>
<accession>A0A2A4YVF4</accession>
<evidence type="ECO:0000256" key="1">
    <source>
        <dbReference type="ARBA" id="ARBA00000085"/>
    </source>
</evidence>
<dbReference type="InterPro" id="IPR035965">
    <property type="entry name" value="PAS-like_dom_sf"/>
</dbReference>
<dbReference type="PRINTS" id="PR00344">
    <property type="entry name" value="BCTRLSENSOR"/>
</dbReference>
<dbReference type="SMART" id="SM00387">
    <property type="entry name" value="HATPase_c"/>
    <property type="match status" value="1"/>
</dbReference>
<dbReference type="EMBL" id="NVUS01000019">
    <property type="protein sequence ID" value="PCI98792.1"/>
    <property type="molecule type" value="Genomic_DNA"/>
</dbReference>
<reference key="1">
    <citation type="submission" date="2017-08" db="EMBL/GenBank/DDBJ databases">
        <title>A dynamic microbial community with high functional redundancy inhabits the cold, oxic subseafloor aquifer.</title>
        <authorList>
            <person name="Tully B.J."/>
            <person name="Wheat C.G."/>
            <person name="Glazer B.T."/>
            <person name="Huber J.A."/>
        </authorList>
    </citation>
    <scope>NUCLEOTIDE SEQUENCE [LARGE SCALE GENOMIC DNA]</scope>
</reference>
<dbReference type="EC" id="2.7.13.3" evidence="2"/>
<dbReference type="CDD" id="cd00082">
    <property type="entry name" value="HisKA"/>
    <property type="match status" value="1"/>
</dbReference>
<dbReference type="GO" id="GO:0009927">
    <property type="term" value="F:histidine phosphotransfer kinase activity"/>
    <property type="evidence" value="ECO:0007669"/>
    <property type="project" value="TreeGrafter"/>
</dbReference>
<dbReference type="SUPFAM" id="SSF55874">
    <property type="entry name" value="ATPase domain of HSP90 chaperone/DNA topoisomerase II/histidine kinase"/>
    <property type="match status" value="1"/>
</dbReference>
<evidence type="ECO:0000256" key="3">
    <source>
        <dbReference type="ARBA" id="ARBA00022553"/>
    </source>
</evidence>
<dbReference type="PANTHER" id="PTHR43047:SF72">
    <property type="entry name" value="OSMOSENSING HISTIDINE PROTEIN KINASE SLN1"/>
    <property type="match status" value="1"/>
</dbReference>
<evidence type="ECO:0000259" key="8">
    <source>
        <dbReference type="PROSITE" id="PS50109"/>
    </source>
</evidence>
<dbReference type="SMART" id="SM00388">
    <property type="entry name" value="HisKA"/>
    <property type="match status" value="1"/>
</dbReference>
<dbReference type="InterPro" id="IPR000014">
    <property type="entry name" value="PAS"/>
</dbReference>
<dbReference type="InterPro" id="IPR036890">
    <property type="entry name" value="HATPase_C_sf"/>
</dbReference>
<dbReference type="SMART" id="SM00091">
    <property type="entry name" value="PAS"/>
    <property type="match status" value="3"/>
</dbReference>
<feature type="domain" description="Histidine kinase" evidence="8">
    <location>
        <begin position="619"/>
        <end position="832"/>
    </location>
</feature>
<dbReference type="Gene3D" id="3.30.565.10">
    <property type="entry name" value="Histidine kinase-like ATPase, C-terminal domain"/>
    <property type="match status" value="1"/>
</dbReference>
<dbReference type="PROSITE" id="PS50109">
    <property type="entry name" value="HIS_KIN"/>
    <property type="match status" value="1"/>
</dbReference>
<feature type="transmembrane region" description="Helical" evidence="7">
    <location>
        <begin position="23"/>
        <end position="44"/>
    </location>
</feature>
<dbReference type="Pfam" id="PF02518">
    <property type="entry name" value="HATPase_c"/>
    <property type="match status" value="1"/>
</dbReference>
<dbReference type="SUPFAM" id="SSF47384">
    <property type="entry name" value="Homodimeric domain of signal transducing histidine kinase"/>
    <property type="match status" value="1"/>
</dbReference>
<dbReference type="PANTHER" id="PTHR43047">
    <property type="entry name" value="TWO-COMPONENT HISTIDINE PROTEIN KINASE"/>
    <property type="match status" value="1"/>
</dbReference>
<dbReference type="InterPro" id="IPR003661">
    <property type="entry name" value="HisK_dim/P_dom"/>
</dbReference>
<dbReference type="Pfam" id="PF12860">
    <property type="entry name" value="PAS_7"/>
    <property type="match status" value="2"/>
</dbReference>
<gene>
    <name evidence="9" type="ORF">COB13_13065</name>
</gene>
<evidence type="ECO:0000256" key="2">
    <source>
        <dbReference type="ARBA" id="ARBA00012438"/>
    </source>
</evidence>
<dbReference type="InterPro" id="IPR003594">
    <property type="entry name" value="HATPase_dom"/>
</dbReference>
<proteinExistence type="predicted"/>
<keyword evidence="7" id="KW-1133">Transmembrane helix</keyword>
<dbReference type="GO" id="GO:0000155">
    <property type="term" value="F:phosphorelay sensor kinase activity"/>
    <property type="evidence" value="ECO:0007669"/>
    <property type="project" value="InterPro"/>
</dbReference>
<evidence type="ECO:0000256" key="5">
    <source>
        <dbReference type="ARBA" id="ARBA00022777"/>
    </source>
</evidence>
<protein>
    <recommendedName>
        <fullName evidence="2">histidine kinase</fullName>
        <ecNumber evidence="2">2.7.13.3</ecNumber>
    </recommendedName>
</protein>
<evidence type="ECO:0000256" key="6">
    <source>
        <dbReference type="SAM" id="MobiDB-lite"/>
    </source>
</evidence>
<name>A0A2A4YVF4_9PROT</name>
<dbReference type="InterPro" id="IPR005467">
    <property type="entry name" value="His_kinase_dom"/>
</dbReference>
<reference evidence="9" key="2">
    <citation type="journal article" date="2018" name="ISME J.">
        <title>A dynamic microbial community with high functional redundancy inhabits the cold, oxic subseafloor aquifer.</title>
        <authorList>
            <person name="Tully B.J."/>
            <person name="Wheat C.G."/>
            <person name="Glazer B.T."/>
            <person name="Huber J.A."/>
        </authorList>
    </citation>
    <scope>NUCLEOTIDE SEQUENCE</scope>
    <source>
        <strain evidence="9">NORP83</strain>
    </source>
</reference>
<keyword evidence="3" id="KW-0597">Phosphoprotein</keyword>
<feature type="region of interest" description="Disordered" evidence="6">
    <location>
        <begin position="970"/>
        <end position="989"/>
    </location>
</feature>
<sequence>MTEFENFFNFDYILSLFETTENMVLIVVIGSVLLISILLLLFLFSSERKRLVQNKQHAYQAKQLSTKLAQAEAVIASDEQLMMIWPNQNSMMDGVNLNAETLRELGSLHNVIGLPKTAKQILDFKDWLNEAGAAQTQKALLELGASGKSFTFFVKTRAVERVEMSGHVVGQEIIFRIRDLKEDRLFLARANEKWVGLESKVTQYDALLNICPLPTWMRDDEGNLIWVNEAYIRAVEAEDANNVVQDHIELIAPADVYKARQYFIDEAAGAQFKVDDDAERQFIKLDNGLIEQQVFAVIKGERCNLKIQHQKIDGGIVATAYDMTKYERVKDELKRYNNAHKQTLDKLKTAIAQFGPDQNLEFYNSSYQELFGIKTEFLDSKPSMSMILEEIRSLKKMPEQANFKNWRDTELEAFRQVESSEKWWHLPNGNNLHIIADPHPFGGVTFLYDDVTEHVALASKYNELDQMQSETLDNLTDGVAVFNSDGELQISNPAFAKIWNFESSQLLDRPHINKVLEWCEKQSQNIAVARNIYITENDDIWNLLKTSVTAIVDERQEVEGRIDCEDGRVFNYASIPLPNSSTLMTFTDVTIEAKSSNLLVERNDALVAADQLKTDFISHVSYQFREPLTNILGFSEMLEGQIFGELNKKQLEYVDIIRSSSFGLRALINDILDLASLDADRLELKYTQIDINELITNAVETVKLPVEQKNIILNRIIMPNIGTFAGDVERVSQILYNLLSNAIYFSDNESIVSIGAEKEKQHIRLWVRDAGIGMSDEKLKNVFEKFNSDKPTGAGLGLALVKKLVEFHGGEVRISSELEKGTIVSCYFPIKQAEVRSLPLTAEPKKIVPVNEAELGSNVIKMKLADAVLPIVSAFVEAQDDARPKGLSTIEQLKLLRDKTKQDGPKLVADIADNVADKVENVTETTAEKLNEVTEAATNLAEKAEDEISNVVTDAKGIFANSRLAALYQRGKNKDDKDKSDDSDEDKSE</sequence>
<keyword evidence="7" id="KW-0812">Transmembrane</keyword>
<evidence type="ECO:0000256" key="7">
    <source>
        <dbReference type="SAM" id="Phobius"/>
    </source>
</evidence>
<dbReference type="AlphaFoldDB" id="A0A2A4YVF4"/>
<dbReference type="Gene3D" id="3.30.450.20">
    <property type="entry name" value="PAS domain"/>
    <property type="match status" value="1"/>
</dbReference>
<dbReference type="InterPro" id="IPR036097">
    <property type="entry name" value="HisK_dim/P_sf"/>
</dbReference>
<organism evidence="9">
    <name type="scientific">OCS116 cluster bacterium</name>
    <dbReference type="NCBI Taxonomy" id="2030921"/>
    <lineage>
        <taxon>Bacteria</taxon>
        <taxon>Pseudomonadati</taxon>
        <taxon>Pseudomonadota</taxon>
        <taxon>Alphaproteobacteria</taxon>
        <taxon>OCS116 cluster</taxon>
    </lineage>
</organism>
<comment type="catalytic activity">
    <reaction evidence="1">
        <text>ATP + protein L-histidine = ADP + protein N-phospho-L-histidine.</text>
        <dbReference type="EC" id="2.7.13.3"/>
    </reaction>
</comment>
<comment type="caution">
    <text evidence="9">The sequence shown here is derived from an EMBL/GenBank/DDBJ whole genome shotgun (WGS) entry which is preliminary data.</text>
</comment>
<keyword evidence="5" id="KW-0418">Kinase</keyword>
<dbReference type="Pfam" id="PF00512">
    <property type="entry name" value="HisKA"/>
    <property type="match status" value="1"/>
</dbReference>
<dbReference type="InterPro" id="IPR004358">
    <property type="entry name" value="Sig_transdc_His_kin-like_C"/>
</dbReference>
<keyword evidence="4" id="KW-0808">Transferase</keyword>
<dbReference type="SUPFAM" id="SSF55785">
    <property type="entry name" value="PYP-like sensor domain (PAS domain)"/>
    <property type="match status" value="2"/>
</dbReference>
<dbReference type="CDD" id="cd00075">
    <property type="entry name" value="HATPase"/>
    <property type="match status" value="1"/>
</dbReference>
<dbReference type="Gene3D" id="1.10.287.130">
    <property type="match status" value="1"/>
</dbReference>
<evidence type="ECO:0000313" key="9">
    <source>
        <dbReference type="EMBL" id="PCI98792.1"/>
    </source>
</evidence>